<evidence type="ECO:0000256" key="1">
    <source>
        <dbReference type="ARBA" id="ARBA00023015"/>
    </source>
</evidence>
<dbReference type="SMART" id="SM00342">
    <property type="entry name" value="HTH_ARAC"/>
    <property type="match status" value="1"/>
</dbReference>
<dbReference type="PANTHER" id="PTHR43280:SF10">
    <property type="entry name" value="REGULATORY PROTEIN POCR"/>
    <property type="match status" value="1"/>
</dbReference>
<keyword evidence="3" id="KW-0804">Transcription</keyword>
<dbReference type="InterPro" id="IPR018060">
    <property type="entry name" value="HTH_AraC"/>
</dbReference>
<dbReference type="InterPro" id="IPR020449">
    <property type="entry name" value="Tscrpt_reg_AraC-type_HTH"/>
</dbReference>
<evidence type="ECO:0000313" key="7">
    <source>
        <dbReference type="EMBL" id="MBP1962265.1"/>
    </source>
</evidence>
<dbReference type="InterPro" id="IPR011006">
    <property type="entry name" value="CheY-like_superfamily"/>
</dbReference>
<dbReference type="SMART" id="SM00448">
    <property type="entry name" value="REC"/>
    <property type="match status" value="1"/>
</dbReference>
<dbReference type="InterPro" id="IPR001789">
    <property type="entry name" value="Sig_transdc_resp-reg_receiver"/>
</dbReference>
<name>A0ABS4HUN3_9BACL</name>
<feature type="modified residue" description="4-aspartylphosphate" evidence="4">
    <location>
        <position position="66"/>
    </location>
</feature>
<gene>
    <name evidence="7" type="ORF">J2Z65_001464</name>
</gene>
<dbReference type="SUPFAM" id="SSF46689">
    <property type="entry name" value="Homeodomain-like"/>
    <property type="match status" value="2"/>
</dbReference>
<feature type="domain" description="HTH araC/xylS-type" evidence="5">
    <location>
        <begin position="452"/>
        <end position="549"/>
    </location>
</feature>
<evidence type="ECO:0000256" key="3">
    <source>
        <dbReference type="ARBA" id="ARBA00023163"/>
    </source>
</evidence>
<dbReference type="PANTHER" id="PTHR43280">
    <property type="entry name" value="ARAC-FAMILY TRANSCRIPTIONAL REGULATOR"/>
    <property type="match status" value="1"/>
</dbReference>
<sequence>MKSSIGDDGCLYNVMIVDDEPLVRLAMHQMILWKELNMEIVAEADDGVEALAILQERNDIDILLVDIQMPKVNGIELLSSIQSVDTMKKPIPIILSAYNDFSYVREAFLLGAFDYIVKVDMDEEHILPILQKADQKLKKLAASNDVQMIGPMVEEKADPENVIAGLLTLDIQSHVMEYSRIVSEVSDWLGESNQVAVAVSITSSAEMILKQAIKQTIKQTIKTEMDSASFKHIVYCEDANDIFILLTVPQLRSKTAIRKRIHTTLLLIKTRLEQYMNVRVTMGISDIVDGKKHWQMLLNQARSLISLCFFEGYDKFFYPESEIKTCMETSGDVRTTLIAIGIEIVRLLELENELLWELEFDQYVKLLKEKVRFEVHETRLILIDFLWELSSFLSTQEVRWGGVFDHSNPFEKLKEFHTLEDTLQWIKQVCSDIYRFIHELSQKANLPYSIIEIAKEFIHQHYCEELSLSMVSKWVGVSENYFSRLFMKNVGESFIQYVTNLRIEESKRLLKKGYKIIDLSEKIGYMNSEHFSRVFKKATGVSPRAYRESLGLGAAMKIDT</sequence>
<keyword evidence="4" id="KW-0597">Phosphoprotein</keyword>
<dbReference type="CDD" id="cd17536">
    <property type="entry name" value="REC_YesN-like"/>
    <property type="match status" value="1"/>
</dbReference>
<evidence type="ECO:0000256" key="2">
    <source>
        <dbReference type="ARBA" id="ARBA00023125"/>
    </source>
</evidence>
<evidence type="ECO:0000256" key="4">
    <source>
        <dbReference type="PROSITE-ProRule" id="PRU00169"/>
    </source>
</evidence>
<reference evidence="7 8" key="1">
    <citation type="submission" date="2021-03" db="EMBL/GenBank/DDBJ databases">
        <title>Genomic Encyclopedia of Type Strains, Phase IV (KMG-IV): sequencing the most valuable type-strain genomes for metagenomic binning, comparative biology and taxonomic classification.</title>
        <authorList>
            <person name="Goeker M."/>
        </authorList>
    </citation>
    <scope>NUCLEOTIDE SEQUENCE [LARGE SCALE GENOMIC DNA]</scope>
    <source>
        <strain evidence="7 8">DSM 24950</strain>
    </source>
</reference>
<feature type="domain" description="Response regulatory" evidence="6">
    <location>
        <begin position="13"/>
        <end position="133"/>
    </location>
</feature>
<proteinExistence type="predicted"/>
<evidence type="ECO:0000259" key="6">
    <source>
        <dbReference type="PROSITE" id="PS50110"/>
    </source>
</evidence>
<dbReference type="RefSeq" id="WP_209855807.1">
    <property type="nucleotide sequence ID" value="NZ_JAGGKV010000003.1"/>
</dbReference>
<dbReference type="Gene3D" id="1.10.10.60">
    <property type="entry name" value="Homeodomain-like"/>
    <property type="match status" value="2"/>
</dbReference>
<dbReference type="PROSITE" id="PS50110">
    <property type="entry name" value="RESPONSE_REGULATORY"/>
    <property type="match status" value="1"/>
</dbReference>
<dbReference type="Proteomes" id="UP001519344">
    <property type="component" value="Unassembled WGS sequence"/>
</dbReference>
<dbReference type="Pfam" id="PF00072">
    <property type="entry name" value="Response_reg"/>
    <property type="match status" value="1"/>
</dbReference>
<dbReference type="Gene3D" id="3.40.50.2300">
    <property type="match status" value="1"/>
</dbReference>
<keyword evidence="1" id="KW-0805">Transcription regulation</keyword>
<dbReference type="Pfam" id="PF12833">
    <property type="entry name" value="HTH_18"/>
    <property type="match status" value="1"/>
</dbReference>
<dbReference type="SUPFAM" id="SSF52172">
    <property type="entry name" value="CheY-like"/>
    <property type="match status" value="1"/>
</dbReference>
<protein>
    <submittedName>
        <fullName evidence="7">Two-component system response regulator YesN</fullName>
    </submittedName>
</protein>
<dbReference type="PROSITE" id="PS00041">
    <property type="entry name" value="HTH_ARAC_FAMILY_1"/>
    <property type="match status" value="1"/>
</dbReference>
<evidence type="ECO:0000259" key="5">
    <source>
        <dbReference type="PROSITE" id="PS01124"/>
    </source>
</evidence>
<dbReference type="InterPro" id="IPR018062">
    <property type="entry name" value="HTH_AraC-typ_CS"/>
</dbReference>
<keyword evidence="2" id="KW-0238">DNA-binding</keyword>
<dbReference type="InterPro" id="IPR009057">
    <property type="entry name" value="Homeodomain-like_sf"/>
</dbReference>
<accession>A0ABS4HUN3</accession>
<comment type="caution">
    <text evidence="7">The sequence shown here is derived from an EMBL/GenBank/DDBJ whole genome shotgun (WGS) entry which is preliminary data.</text>
</comment>
<evidence type="ECO:0000313" key="8">
    <source>
        <dbReference type="Proteomes" id="UP001519344"/>
    </source>
</evidence>
<dbReference type="EMBL" id="JAGGKV010000003">
    <property type="protein sequence ID" value="MBP1962265.1"/>
    <property type="molecule type" value="Genomic_DNA"/>
</dbReference>
<keyword evidence="8" id="KW-1185">Reference proteome</keyword>
<organism evidence="7 8">
    <name type="scientific">Paenibacillus aceris</name>
    <dbReference type="NCBI Taxonomy" id="869555"/>
    <lineage>
        <taxon>Bacteria</taxon>
        <taxon>Bacillati</taxon>
        <taxon>Bacillota</taxon>
        <taxon>Bacilli</taxon>
        <taxon>Bacillales</taxon>
        <taxon>Paenibacillaceae</taxon>
        <taxon>Paenibacillus</taxon>
    </lineage>
</organism>
<dbReference type="PROSITE" id="PS01124">
    <property type="entry name" value="HTH_ARAC_FAMILY_2"/>
    <property type="match status" value="1"/>
</dbReference>
<dbReference type="PRINTS" id="PR00032">
    <property type="entry name" value="HTHARAC"/>
</dbReference>